<evidence type="ECO:0000259" key="16">
    <source>
        <dbReference type="PROSITE" id="PS51194"/>
    </source>
</evidence>
<keyword evidence="7 13" id="KW-0067">ATP-binding</keyword>
<keyword evidence="3" id="KW-0690">Ribosome biogenesis</keyword>
<dbReference type="GO" id="GO:0003724">
    <property type="term" value="F:RNA helicase activity"/>
    <property type="evidence" value="ECO:0007669"/>
    <property type="project" value="UniProtKB-EC"/>
</dbReference>
<dbReference type="Proteomes" id="UP000284706">
    <property type="component" value="Unassembled WGS sequence"/>
</dbReference>
<evidence type="ECO:0000256" key="2">
    <source>
        <dbReference type="ARBA" id="ARBA00012552"/>
    </source>
</evidence>
<dbReference type="PROSITE" id="PS51195">
    <property type="entry name" value="Q_MOTIF"/>
    <property type="match status" value="1"/>
</dbReference>
<dbReference type="SUPFAM" id="SSF52540">
    <property type="entry name" value="P-loop containing nucleoside triphosphate hydrolases"/>
    <property type="match status" value="1"/>
</dbReference>
<keyword evidence="9" id="KW-0539">Nucleus</keyword>
<comment type="subcellular location">
    <subcellularLocation>
        <location evidence="1">Nucleus</location>
    </subcellularLocation>
</comment>
<evidence type="ECO:0000313" key="19">
    <source>
        <dbReference type="Proteomes" id="UP000284706"/>
    </source>
</evidence>
<feature type="domain" description="Helicase C-terminal" evidence="16">
    <location>
        <begin position="352"/>
        <end position="508"/>
    </location>
</feature>
<dbReference type="InterPro" id="IPR014001">
    <property type="entry name" value="Helicase_ATP-bd"/>
</dbReference>
<evidence type="ECO:0000256" key="9">
    <source>
        <dbReference type="ARBA" id="ARBA00023242"/>
    </source>
</evidence>
<dbReference type="Gene3D" id="3.40.50.300">
    <property type="entry name" value="P-loop containing nucleotide triphosphate hydrolases"/>
    <property type="match status" value="2"/>
</dbReference>
<keyword evidence="5 13" id="KW-0378">Hydrolase</keyword>
<dbReference type="FunCoup" id="A0A409VCE9">
    <property type="interactions" value="545"/>
</dbReference>
<dbReference type="InParanoid" id="A0A409VCE9"/>
<evidence type="ECO:0000256" key="13">
    <source>
        <dbReference type="RuleBase" id="RU000492"/>
    </source>
</evidence>
<dbReference type="GO" id="GO:0005829">
    <property type="term" value="C:cytosol"/>
    <property type="evidence" value="ECO:0007669"/>
    <property type="project" value="TreeGrafter"/>
</dbReference>
<dbReference type="PANTHER" id="PTHR47959">
    <property type="entry name" value="ATP-DEPENDENT RNA HELICASE RHLE-RELATED"/>
    <property type="match status" value="1"/>
</dbReference>
<feature type="region of interest" description="Disordered" evidence="14">
    <location>
        <begin position="1"/>
        <end position="108"/>
    </location>
</feature>
<dbReference type="GO" id="GO:0005524">
    <property type="term" value="F:ATP binding"/>
    <property type="evidence" value="ECO:0007669"/>
    <property type="project" value="UniProtKB-KW"/>
</dbReference>
<dbReference type="Pfam" id="PF00270">
    <property type="entry name" value="DEAD"/>
    <property type="match status" value="1"/>
</dbReference>
<gene>
    <name evidence="18" type="ORF">CVT26_002672</name>
</gene>
<evidence type="ECO:0000259" key="15">
    <source>
        <dbReference type="PROSITE" id="PS51192"/>
    </source>
</evidence>
<keyword evidence="19" id="KW-1185">Reference proteome</keyword>
<dbReference type="InterPro" id="IPR014014">
    <property type="entry name" value="RNA_helicase_DEAD_Q_motif"/>
</dbReference>
<evidence type="ECO:0000256" key="5">
    <source>
        <dbReference type="ARBA" id="ARBA00022801"/>
    </source>
</evidence>
<dbReference type="EC" id="3.6.4.13" evidence="2"/>
<feature type="domain" description="Helicase ATP-binding" evidence="15">
    <location>
        <begin position="148"/>
        <end position="327"/>
    </location>
</feature>
<evidence type="ECO:0000256" key="11">
    <source>
        <dbReference type="ARBA" id="ARBA00047984"/>
    </source>
</evidence>
<comment type="caution">
    <text evidence="18">The sequence shown here is derived from an EMBL/GenBank/DDBJ whole genome shotgun (WGS) entry which is preliminary data.</text>
</comment>
<dbReference type="PROSITE" id="PS00039">
    <property type="entry name" value="DEAD_ATP_HELICASE"/>
    <property type="match status" value="1"/>
</dbReference>
<sequence>MSNEAFHLLSRGGVSFKKSDSRGLFKPLKSNNPKGTELANPSTQIPAELDYFKYAQGGSSKRKPKDEIHQRTGKRRKIEAEDSEEDVDSAPAQEGPAISHRVSAKGKNVPPHADTFEAMKANGLPQRLISNLEDFGYKHPTSVQAYGVPILLAGRDLVAISPTGTGKTLAYLLPLFAKLGSPAASSIVDVGVGVRAVIIVPTRELAHQIHNECLKLAQGRKWKMVLFSKATANTLSQKGARDKVDIIISTPLRLVAALQEGILELNNVRHLVLDEADRLLDTEFLSQLQEIVASCTHSSLQKALFSATLPAGAEKLAMEMVNDPIRIVVGLKDTPLPLIAQSLTYVADDPSKLPSLLSYLAQPYNPPVLIFTSTQTRATSLAEELVLNGIQNVDCLHAGLTHKEREDAASRMRKGESWVMVTTEVMGRGMDFKGVREVINYDFPTSVQSYVHRIGRTGRAGREGKAVTFFTDEDAPYLKMYTDEETFRIANVILQSGSSVPDWILKLPKPSKLKRRLMGKVKRPDAVNPARSVGRRDAIKRSLIPTRDMVMGSKRRTGKAGEMSKKES</sequence>
<dbReference type="PANTHER" id="PTHR47959:SF15">
    <property type="entry name" value="RNA HELICASE"/>
    <property type="match status" value="1"/>
</dbReference>
<protein>
    <recommendedName>
        <fullName evidence="2">RNA helicase</fullName>
        <ecNumber evidence="2">3.6.4.13</ecNumber>
    </recommendedName>
</protein>
<accession>A0A409VCE9</accession>
<keyword evidence="8" id="KW-0694">RNA-binding</keyword>
<evidence type="ECO:0000256" key="7">
    <source>
        <dbReference type="ARBA" id="ARBA00022840"/>
    </source>
</evidence>
<dbReference type="SMART" id="SM00487">
    <property type="entry name" value="DEXDc"/>
    <property type="match status" value="1"/>
</dbReference>
<feature type="compositionally biased region" description="Polar residues" evidence="14">
    <location>
        <begin position="29"/>
        <end position="45"/>
    </location>
</feature>
<dbReference type="Pfam" id="PF00271">
    <property type="entry name" value="Helicase_C"/>
    <property type="match status" value="1"/>
</dbReference>
<dbReference type="InterPro" id="IPR000629">
    <property type="entry name" value="RNA-helicase_DEAD-box_CS"/>
</dbReference>
<organism evidence="18 19">
    <name type="scientific">Gymnopilus dilepis</name>
    <dbReference type="NCBI Taxonomy" id="231916"/>
    <lineage>
        <taxon>Eukaryota</taxon>
        <taxon>Fungi</taxon>
        <taxon>Dikarya</taxon>
        <taxon>Basidiomycota</taxon>
        <taxon>Agaricomycotina</taxon>
        <taxon>Agaricomycetes</taxon>
        <taxon>Agaricomycetidae</taxon>
        <taxon>Agaricales</taxon>
        <taxon>Agaricineae</taxon>
        <taxon>Hymenogastraceae</taxon>
        <taxon>Gymnopilus</taxon>
    </lineage>
</organism>
<keyword evidence="6 13" id="KW-0347">Helicase</keyword>
<evidence type="ECO:0000256" key="10">
    <source>
        <dbReference type="ARBA" id="ARBA00024355"/>
    </source>
</evidence>
<dbReference type="STRING" id="231916.A0A409VCE9"/>
<comment type="catalytic activity">
    <reaction evidence="11">
        <text>ATP + H2O = ADP + phosphate + H(+)</text>
        <dbReference type="Rhea" id="RHEA:13065"/>
        <dbReference type="ChEBI" id="CHEBI:15377"/>
        <dbReference type="ChEBI" id="CHEBI:15378"/>
        <dbReference type="ChEBI" id="CHEBI:30616"/>
        <dbReference type="ChEBI" id="CHEBI:43474"/>
        <dbReference type="ChEBI" id="CHEBI:456216"/>
        <dbReference type="EC" id="3.6.4.13"/>
    </reaction>
</comment>
<feature type="short sequence motif" description="Q motif" evidence="12">
    <location>
        <begin position="117"/>
        <end position="145"/>
    </location>
</feature>
<dbReference type="GO" id="GO:0005634">
    <property type="term" value="C:nucleus"/>
    <property type="evidence" value="ECO:0007669"/>
    <property type="project" value="UniProtKB-SubCell"/>
</dbReference>
<dbReference type="InterPro" id="IPR027417">
    <property type="entry name" value="P-loop_NTPase"/>
</dbReference>
<evidence type="ECO:0000256" key="14">
    <source>
        <dbReference type="SAM" id="MobiDB-lite"/>
    </source>
</evidence>
<evidence type="ECO:0000256" key="1">
    <source>
        <dbReference type="ARBA" id="ARBA00004123"/>
    </source>
</evidence>
<feature type="region of interest" description="Disordered" evidence="14">
    <location>
        <begin position="539"/>
        <end position="568"/>
    </location>
</feature>
<name>A0A409VCE9_9AGAR</name>
<dbReference type="OrthoDB" id="360161at2759"/>
<dbReference type="InterPro" id="IPR050079">
    <property type="entry name" value="DEAD_box_RNA_helicase"/>
</dbReference>
<reference evidence="18 19" key="1">
    <citation type="journal article" date="2018" name="Evol. Lett.">
        <title>Horizontal gene cluster transfer increased hallucinogenic mushroom diversity.</title>
        <authorList>
            <person name="Reynolds H.T."/>
            <person name="Vijayakumar V."/>
            <person name="Gluck-Thaler E."/>
            <person name="Korotkin H.B."/>
            <person name="Matheny P.B."/>
            <person name="Slot J.C."/>
        </authorList>
    </citation>
    <scope>NUCLEOTIDE SEQUENCE [LARGE SCALE GENOMIC DNA]</scope>
    <source>
        <strain evidence="18 19">SRW20</strain>
    </source>
</reference>
<evidence type="ECO:0000313" key="18">
    <source>
        <dbReference type="EMBL" id="PPQ64728.1"/>
    </source>
</evidence>
<evidence type="ECO:0000256" key="6">
    <source>
        <dbReference type="ARBA" id="ARBA00022806"/>
    </source>
</evidence>
<dbReference type="GO" id="GO:0030490">
    <property type="term" value="P:maturation of SSU-rRNA"/>
    <property type="evidence" value="ECO:0007669"/>
    <property type="project" value="InterPro"/>
</dbReference>
<evidence type="ECO:0000259" key="17">
    <source>
        <dbReference type="PROSITE" id="PS51195"/>
    </source>
</evidence>
<dbReference type="GO" id="GO:0016787">
    <property type="term" value="F:hydrolase activity"/>
    <property type="evidence" value="ECO:0007669"/>
    <property type="project" value="UniProtKB-KW"/>
</dbReference>
<dbReference type="CDD" id="cd17957">
    <property type="entry name" value="DEADc_DDX52"/>
    <property type="match status" value="1"/>
</dbReference>
<evidence type="ECO:0000256" key="3">
    <source>
        <dbReference type="ARBA" id="ARBA00022517"/>
    </source>
</evidence>
<dbReference type="EMBL" id="NHYE01005663">
    <property type="protein sequence ID" value="PPQ64728.1"/>
    <property type="molecule type" value="Genomic_DNA"/>
</dbReference>
<comment type="similarity">
    <text evidence="10">Belongs to the DEAD box helicase family. DDX52/ROK1 subfamily.</text>
</comment>
<dbReference type="InterPro" id="IPR001650">
    <property type="entry name" value="Helicase_C-like"/>
</dbReference>
<keyword evidence="4 13" id="KW-0547">Nucleotide-binding</keyword>
<evidence type="ECO:0000256" key="12">
    <source>
        <dbReference type="PROSITE-ProRule" id="PRU00552"/>
    </source>
</evidence>
<feature type="domain" description="DEAD-box RNA helicase Q" evidence="17">
    <location>
        <begin position="117"/>
        <end position="145"/>
    </location>
</feature>
<dbReference type="PROSITE" id="PS51194">
    <property type="entry name" value="HELICASE_CTER"/>
    <property type="match status" value="1"/>
</dbReference>
<dbReference type="PROSITE" id="PS51192">
    <property type="entry name" value="HELICASE_ATP_BIND_1"/>
    <property type="match status" value="1"/>
</dbReference>
<dbReference type="CDD" id="cd18787">
    <property type="entry name" value="SF2_C_DEAD"/>
    <property type="match status" value="1"/>
</dbReference>
<dbReference type="InterPro" id="IPR044764">
    <property type="entry name" value="DDX52/Rok1_DEADc"/>
</dbReference>
<dbReference type="GO" id="GO:0003723">
    <property type="term" value="F:RNA binding"/>
    <property type="evidence" value="ECO:0007669"/>
    <property type="project" value="UniProtKB-KW"/>
</dbReference>
<evidence type="ECO:0000256" key="8">
    <source>
        <dbReference type="ARBA" id="ARBA00022884"/>
    </source>
</evidence>
<dbReference type="SMART" id="SM00490">
    <property type="entry name" value="HELICc"/>
    <property type="match status" value="1"/>
</dbReference>
<dbReference type="InterPro" id="IPR011545">
    <property type="entry name" value="DEAD/DEAH_box_helicase_dom"/>
</dbReference>
<proteinExistence type="inferred from homology"/>
<dbReference type="AlphaFoldDB" id="A0A409VCE9"/>
<evidence type="ECO:0000256" key="4">
    <source>
        <dbReference type="ARBA" id="ARBA00022741"/>
    </source>
</evidence>